<keyword evidence="1" id="KW-0812">Transmembrane</keyword>
<protein>
    <submittedName>
        <fullName evidence="2">Uncharacterized protein</fullName>
    </submittedName>
</protein>
<dbReference type="EMBL" id="MN956836">
    <property type="protein sequence ID" value="QTX14355.1"/>
    <property type="molecule type" value="Genomic_DNA"/>
</dbReference>
<sequence length="77" mass="8910">MVSRKLERLISHGKWIHNLSVLSLSILSAGIFFVLSESVSYLIFFGIKIKDYTSDVLVRSESLWFRLNLSRLLQSHI</sequence>
<keyword evidence="1" id="KW-0472">Membrane</keyword>
<dbReference type="AlphaFoldDB" id="A0A8B0SST9"/>
<keyword evidence="1" id="KW-1133">Transmembrane helix</keyword>
<proteinExistence type="predicted"/>
<name>A0A8B0SST9_KLEPN</name>
<keyword evidence="2" id="KW-0614">Plasmid</keyword>
<accession>A0A8B0SST9</accession>
<reference evidence="2" key="1">
    <citation type="submission" date="2020-01" db="EMBL/GenBank/DDBJ databases">
        <authorList>
            <person name="Qin S."/>
        </authorList>
    </citation>
    <scope>NUCLEOTIDE SEQUENCE</scope>
    <source>
        <strain evidence="2">CVir17-16-YZ6g</strain>
        <plasmid evidence="2">p17-15-vir-like</plasmid>
    </source>
</reference>
<geneLocation type="plasmid" evidence="2">
    <name>p17-15-vir-like</name>
</geneLocation>
<organism evidence="2">
    <name type="scientific">Klebsiella pneumoniae</name>
    <dbReference type="NCBI Taxonomy" id="573"/>
    <lineage>
        <taxon>Bacteria</taxon>
        <taxon>Pseudomonadati</taxon>
        <taxon>Pseudomonadota</taxon>
        <taxon>Gammaproteobacteria</taxon>
        <taxon>Enterobacterales</taxon>
        <taxon>Enterobacteriaceae</taxon>
        <taxon>Klebsiella/Raoultella group</taxon>
        <taxon>Klebsiella</taxon>
        <taxon>Klebsiella pneumoniae complex</taxon>
    </lineage>
</organism>
<evidence type="ECO:0000313" key="2">
    <source>
        <dbReference type="EMBL" id="QTX14355.1"/>
    </source>
</evidence>
<feature type="transmembrane region" description="Helical" evidence="1">
    <location>
        <begin position="21"/>
        <end position="47"/>
    </location>
</feature>
<evidence type="ECO:0000256" key="1">
    <source>
        <dbReference type="SAM" id="Phobius"/>
    </source>
</evidence>